<proteinExistence type="predicted"/>
<evidence type="ECO:0000313" key="1">
    <source>
        <dbReference type="EMBL" id="GHI85188.1"/>
    </source>
</evidence>
<comment type="caution">
    <text evidence="1">The sequence shown here is derived from an EMBL/GenBank/DDBJ whole genome shotgun (WGS) entry which is preliminary data.</text>
</comment>
<gene>
    <name evidence="1" type="ORF">Sxan_25520</name>
</gene>
<dbReference type="EMBL" id="BNEE01000006">
    <property type="protein sequence ID" value="GHI85188.1"/>
    <property type="molecule type" value="Genomic_DNA"/>
</dbReference>
<dbReference type="Proteomes" id="UP000600026">
    <property type="component" value="Unassembled WGS sequence"/>
</dbReference>
<accession>A0A919LA44</accession>
<dbReference type="AlphaFoldDB" id="A0A919LA44"/>
<evidence type="ECO:0000313" key="2">
    <source>
        <dbReference type="Proteomes" id="UP000600026"/>
    </source>
</evidence>
<sequence>MFRHGGSPDPGSPGRWGVGARAGHWSVVRSTSHKIGTITAYCERVSDNKCPDAVNQT</sequence>
<protein>
    <submittedName>
        <fullName evidence="1">Uncharacterized protein</fullName>
    </submittedName>
</protein>
<organism evidence="1 2">
    <name type="scientific">Streptomyces xanthophaeus</name>
    <dbReference type="NCBI Taxonomy" id="67385"/>
    <lineage>
        <taxon>Bacteria</taxon>
        <taxon>Bacillati</taxon>
        <taxon>Actinomycetota</taxon>
        <taxon>Actinomycetes</taxon>
        <taxon>Kitasatosporales</taxon>
        <taxon>Streptomycetaceae</taxon>
        <taxon>Streptomyces</taxon>
    </lineage>
</organism>
<reference evidence="1" key="1">
    <citation type="submission" date="2020-09" db="EMBL/GenBank/DDBJ databases">
        <title>Whole genome shotgun sequence of Streptomyces xanthophaeus NBRC 12829.</title>
        <authorList>
            <person name="Komaki H."/>
            <person name="Tamura T."/>
        </authorList>
    </citation>
    <scope>NUCLEOTIDE SEQUENCE</scope>
    <source>
        <strain evidence="1">NBRC 12829</strain>
    </source>
</reference>
<name>A0A919LA44_9ACTN</name>
<keyword evidence="2" id="KW-1185">Reference proteome</keyword>